<name>A0ABQ8HVR2_9ROSI</name>
<protein>
    <submittedName>
        <fullName evidence="4">Uncharacterized protein</fullName>
    </submittedName>
</protein>
<keyword evidence="3" id="KW-0472">Membrane</keyword>
<proteinExistence type="inferred from homology"/>
<gene>
    <name evidence="4" type="ORF">JRO89_XS07G0299000</name>
</gene>
<dbReference type="PANTHER" id="PTHR43009:SF10">
    <property type="entry name" value="HOMOGENTISATE SOLANESYLTRANSFERASE, CHLOROPLASTIC"/>
    <property type="match status" value="1"/>
</dbReference>
<comment type="similarity">
    <text evidence="1">Belongs to the UbiA prenyltransferase family.</text>
</comment>
<dbReference type="PANTHER" id="PTHR43009">
    <property type="entry name" value="HOMOGENTISATE SOLANESYLTRANSFERASE, CHLOROPLASTIC"/>
    <property type="match status" value="1"/>
</dbReference>
<dbReference type="Proteomes" id="UP000827721">
    <property type="component" value="Unassembled WGS sequence"/>
</dbReference>
<keyword evidence="3" id="KW-1133">Transmembrane helix</keyword>
<sequence length="108" mass="12753">MYTLNFIFVSVFELSTLVSKIGVRETVFLGSGLVLLNYGVGILAAIYMPQVFRRIVMIPAHIILVLYMIFQFQAWVLEQANYTKKAALRFYRFIWNLFYTEFLIYPFM</sequence>
<feature type="transmembrane region" description="Helical" evidence="3">
    <location>
        <begin position="89"/>
        <end position="107"/>
    </location>
</feature>
<evidence type="ECO:0000313" key="4">
    <source>
        <dbReference type="EMBL" id="KAH7568442.1"/>
    </source>
</evidence>
<comment type="caution">
    <text evidence="4">The sequence shown here is derived from an EMBL/GenBank/DDBJ whole genome shotgun (WGS) entry which is preliminary data.</text>
</comment>
<reference evidence="4 5" key="1">
    <citation type="submission" date="2021-02" db="EMBL/GenBank/DDBJ databases">
        <title>Plant Genome Project.</title>
        <authorList>
            <person name="Zhang R.-G."/>
        </authorList>
    </citation>
    <scope>NUCLEOTIDE SEQUENCE [LARGE SCALE GENOMIC DNA]</scope>
    <source>
        <tissue evidence="4">Leaves</tissue>
    </source>
</reference>
<accession>A0ABQ8HVR2</accession>
<feature type="transmembrane region" description="Helical" evidence="3">
    <location>
        <begin position="27"/>
        <end position="48"/>
    </location>
</feature>
<dbReference type="EMBL" id="JAFEMO010000007">
    <property type="protein sequence ID" value="KAH7568442.1"/>
    <property type="molecule type" value="Genomic_DNA"/>
</dbReference>
<keyword evidence="3" id="KW-0812">Transmembrane</keyword>
<evidence type="ECO:0000313" key="5">
    <source>
        <dbReference type="Proteomes" id="UP000827721"/>
    </source>
</evidence>
<evidence type="ECO:0000256" key="3">
    <source>
        <dbReference type="SAM" id="Phobius"/>
    </source>
</evidence>
<organism evidence="4 5">
    <name type="scientific">Xanthoceras sorbifolium</name>
    <dbReference type="NCBI Taxonomy" id="99658"/>
    <lineage>
        <taxon>Eukaryota</taxon>
        <taxon>Viridiplantae</taxon>
        <taxon>Streptophyta</taxon>
        <taxon>Embryophyta</taxon>
        <taxon>Tracheophyta</taxon>
        <taxon>Spermatophyta</taxon>
        <taxon>Magnoliopsida</taxon>
        <taxon>eudicotyledons</taxon>
        <taxon>Gunneridae</taxon>
        <taxon>Pentapetalae</taxon>
        <taxon>rosids</taxon>
        <taxon>malvids</taxon>
        <taxon>Sapindales</taxon>
        <taxon>Sapindaceae</taxon>
        <taxon>Xanthoceroideae</taxon>
        <taxon>Xanthoceras</taxon>
    </lineage>
</organism>
<keyword evidence="2" id="KW-0808">Transferase</keyword>
<keyword evidence="5" id="KW-1185">Reference proteome</keyword>
<evidence type="ECO:0000256" key="1">
    <source>
        <dbReference type="ARBA" id="ARBA00005985"/>
    </source>
</evidence>
<evidence type="ECO:0000256" key="2">
    <source>
        <dbReference type="ARBA" id="ARBA00022679"/>
    </source>
</evidence>
<feature type="transmembrane region" description="Helical" evidence="3">
    <location>
        <begin position="55"/>
        <end position="77"/>
    </location>
</feature>